<dbReference type="OrthoDB" id="415696at2759"/>
<dbReference type="InParanoid" id="D7G070"/>
<keyword evidence="2" id="KW-0479">Metal-binding</keyword>
<keyword evidence="3" id="KW-0408">Iron</keyword>
<dbReference type="InterPro" id="IPR033658">
    <property type="entry name" value="GRX_PICOT-like"/>
</dbReference>
<dbReference type="FunFam" id="3.40.30.10:FF:000005">
    <property type="entry name" value="Glutaredoxin 5"/>
    <property type="match status" value="1"/>
</dbReference>
<protein>
    <submittedName>
        <fullName evidence="8">Glutaredoxin</fullName>
        <ecNumber evidence="8">1.20.4.1</ecNumber>
    </submittedName>
</protein>
<keyword evidence="5" id="KW-0676">Redox-active center</keyword>
<feature type="region of interest" description="Disordered" evidence="6">
    <location>
        <begin position="55"/>
        <end position="102"/>
    </location>
</feature>
<evidence type="ECO:0000256" key="1">
    <source>
        <dbReference type="ARBA" id="ARBA00022714"/>
    </source>
</evidence>
<evidence type="ECO:0000256" key="5">
    <source>
        <dbReference type="ARBA" id="ARBA00023284"/>
    </source>
</evidence>
<sequence length="206" mass="22613">MAASYSAARQGLLRALARSPKLGSPLPATPIRSLTSVQVPALQQQLQLRRETLSKSSQAWSVEPQQQMQQRRRFAAASGGDEDGSDDDFKPKRKAVPEGADEVSDLIKKQVESNPVMLYMKGTPAQPQCGFSKQVVSILHSQGVSFSSVNVLDYPPLREGIKTFSEWPTIPQLYVKGEFVGGCDILTQLHQSGDLETMLKEAKLKD</sequence>
<dbReference type="STRING" id="2880.D7G070"/>
<dbReference type="AlphaFoldDB" id="D7G070"/>
<dbReference type="InterPro" id="IPR036249">
    <property type="entry name" value="Thioredoxin-like_sf"/>
</dbReference>
<gene>
    <name evidence="8" type="primary">GRX</name>
    <name evidence="8" type="ORF">Esi_0395_0013</name>
</gene>
<evidence type="ECO:0000256" key="4">
    <source>
        <dbReference type="ARBA" id="ARBA00023014"/>
    </source>
</evidence>
<evidence type="ECO:0000259" key="7">
    <source>
        <dbReference type="Pfam" id="PF00462"/>
    </source>
</evidence>
<dbReference type="GO" id="GO:0051537">
    <property type="term" value="F:2 iron, 2 sulfur cluster binding"/>
    <property type="evidence" value="ECO:0007669"/>
    <property type="project" value="UniProtKB-KW"/>
</dbReference>
<dbReference type="GO" id="GO:0046872">
    <property type="term" value="F:metal ion binding"/>
    <property type="evidence" value="ECO:0007669"/>
    <property type="project" value="UniProtKB-KW"/>
</dbReference>
<evidence type="ECO:0000256" key="3">
    <source>
        <dbReference type="ARBA" id="ARBA00023004"/>
    </source>
</evidence>
<proteinExistence type="predicted"/>
<keyword evidence="8" id="KW-0560">Oxidoreductase</keyword>
<dbReference type="Proteomes" id="UP000002630">
    <property type="component" value="Unassembled WGS sequence"/>
</dbReference>
<name>D7G070_ECTSI</name>
<dbReference type="EMBL" id="FN649760">
    <property type="protein sequence ID" value="CBJ32952.1"/>
    <property type="molecule type" value="Genomic_DNA"/>
</dbReference>
<dbReference type="NCBIfam" id="TIGR00365">
    <property type="entry name" value="Grx4 family monothiol glutaredoxin"/>
    <property type="match status" value="1"/>
</dbReference>
<keyword evidence="9" id="KW-1185">Reference proteome</keyword>
<feature type="domain" description="Glutaredoxin" evidence="7">
    <location>
        <begin position="116"/>
        <end position="180"/>
    </location>
</feature>
<reference evidence="8 9" key="1">
    <citation type="journal article" date="2010" name="Nature">
        <title>The Ectocarpus genome and the independent evolution of multicellularity in brown algae.</title>
        <authorList>
            <person name="Cock J.M."/>
            <person name="Sterck L."/>
            <person name="Rouze P."/>
            <person name="Scornet D."/>
            <person name="Allen A.E."/>
            <person name="Amoutzias G."/>
            <person name="Anthouard V."/>
            <person name="Artiguenave F."/>
            <person name="Aury J.M."/>
            <person name="Badger J.H."/>
            <person name="Beszteri B."/>
            <person name="Billiau K."/>
            <person name="Bonnet E."/>
            <person name="Bothwell J.H."/>
            <person name="Bowler C."/>
            <person name="Boyen C."/>
            <person name="Brownlee C."/>
            <person name="Carrano C.J."/>
            <person name="Charrier B."/>
            <person name="Cho G.Y."/>
            <person name="Coelho S.M."/>
            <person name="Collen J."/>
            <person name="Corre E."/>
            <person name="Da Silva C."/>
            <person name="Delage L."/>
            <person name="Delaroque N."/>
            <person name="Dittami S.M."/>
            <person name="Doulbeau S."/>
            <person name="Elias M."/>
            <person name="Farnham G."/>
            <person name="Gachon C.M."/>
            <person name="Gschloessl B."/>
            <person name="Heesch S."/>
            <person name="Jabbari K."/>
            <person name="Jubin C."/>
            <person name="Kawai H."/>
            <person name="Kimura K."/>
            <person name="Kloareg B."/>
            <person name="Kupper F.C."/>
            <person name="Lang D."/>
            <person name="Le Bail A."/>
            <person name="Leblanc C."/>
            <person name="Lerouge P."/>
            <person name="Lohr M."/>
            <person name="Lopez P.J."/>
            <person name="Martens C."/>
            <person name="Maumus F."/>
            <person name="Michel G."/>
            <person name="Miranda-Saavedra D."/>
            <person name="Morales J."/>
            <person name="Moreau H."/>
            <person name="Motomura T."/>
            <person name="Nagasato C."/>
            <person name="Napoli C.A."/>
            <person name="Nelson D.R."/>
            <person name="Nyvall-Collen P."/>
            <person name="Peters A.F."/>
            <person name="Pommier C."/>
            <person name="Potin P."/>
            <person name="Poulain J."/>
            <person name="Quesneville H."/>
            <person name="Read B."/>
            <person name="Rensing S.A."/>
            <person name="Ritter A."/>
            <person name="Rousvoal S."/>
            <person name="Samanta M."/>
            <person name="Samson G."/>
            <person name="Schroeder D.C."/>
            <person name="Segurens B."/>
            <person name="Strittmatter M."/>
            <person name="Tonon T."/>
            <person name="Tregear J.W."/>
            <person name="Valentin K."/>
            <person name="von Dassow P."/>
            <person name="Yamagishi T."/>
            <person name="Van de Peer Y."/>
            <person name="Wincker P."/>
        </authorList>
    </citation>
    <scope>NUCLEOTIDE SEQUENCE [LARGE SCALE GENOMIC DNA]</scope>
    <source>
        <strain evidence="9">Ec32 / CCAP1310/4</strain>
    </source>
</reference>
<dbReference type="Pfam" id="PF00462">
    <property type="entry name" value="Glutaredoxin"/>
    <property type="match status" value="1"/>
</dbReference>
<keyword evidence="4" id="KW-0411">Iron-sulfur</keyword>
<dbReference type="EC" id="1.20.4.1" evidence="8"/>
<dbReference type="GO" id="GO:0008794">
    <property type="term" value="F:arsenate reductase (glutaredoxin) activity"/>
    <property type="evidence" value="ECO:0007669"/>
    <property type="project" value="UniProtKB-EC"/>
</dbReference>
<dbReference type="GO" id="GO:0005759">
    <property type="term" value="C:mitochondrial matrix"/>
    <property type="evidence" value="ECO:0007669"/>
    <property type="project" value="TreeGrafter"/>
</dbReference>
<dbReference type="SUPFAM" id="SSF52833">
    <property type="entry name" value="Thioredoxin-like"/>
    <property type="match status" value="1"/>
</dbReference>
<dbReference type="PROSITE" id="PS51354">
    <property type="entry name" value="GLUTAREDOXIN_2"/>
    <property type="match status" value="1"/>
</dbReference>
<dbReference type="PANTHER" id="PTHR10293:SF16">
    <property type="entry name" value="GLUTAREDOXIN-RELATED PROTEIN 5, MITOCHONDRIAL"/>
    <property type="match status" value="1"/>
</dbReference>
<dbReference type="InterPro" id="IPR004480">
    <property type="entry name" value="Monothiol_GRX-rel"/>
</dbReference>
<evidence type="ECO:0000313" key="9">
    <source>
        <dbReference type="Proteomes" id="UP000002630"/>
    </source>
</evidence>
<evidence type="ECO:0000256" key="6">
    <source>
        <dbReference type="SAM" id="MobiDB-lite"/>
    </source>
</evidence>
<accession>D7G070</accession>
<dbReference type="PANTHER" id="PTHR10293">
    <property type="entry name" value="GLUTAREDOXIN FAMILY MEMBER"/>
    <property type="match status" value="1"/>
</dbReference>
<dbReference type="Gene3D" id="3.40.30.10">
    <property type="entry name" value="Glutaredoxin"/>
    <property type="match status" value="1"/>
</dbReference>
<feature type="compositionally biased region" description="Low complexity" evidence="6">
    <location>
        <begin position="65"/>
        <end position="79"/>
    </location>
</feature>
<keyword evidence="1" id="KW-0001">2Fe-2S</keyword>
<evidence type="ECO:0000313" key="8">
    <source>
        <dbReference type="EMBL" id="CBJ32952.1"/>
    </source>
</evidence>
<dbReference type="InterPro" id="IPR002109">
    <property type="entry name" value="Glutaredoxin"/>
</dbReference>
<dbReference type="CDD" id="cd03028">
    <property type="entry name" value="GRX_PICOT_like"/>
    <property type="match status" value="1"/>
</dbReference>
<organism evidence="8 9">
    <name type="scientific">Ectocarpus siliculosus</name>
    <name type="common">Brown alga</name>
    <name type="synonym">Conferva siliculosa</name>
    <dbReference type="NCBI Taxonomy" id="2880"/>
    <lineage>
        <taxon>Eukaryota</taxon>
        <taxon>Sar</taxon>
        <taxon>Stramenopiles</taxon>
        <taxon>Ochrophyta</taxon>
        <taxon>PX clade</taxon>
        <taxon>Phaeophyceae</taxon>
        <taxon>Ectocarpales</taxon>
        <taxon>Ectocarpaceae</taxon>
        <taxon>Ectocarpus</taxon>
    </lineage>
</organism>
<feature type="compositionally biased region" description="Polar residues" evidence="6">
    <location>
        <begin position="55"/>
        <end position="64"/>
    </location>
</feature>
<evidence type="ECO:0000256" key="2">
    <source>
        <dbReference type="ARBA" id="ARBA00022723"/>
    </source>
</evidence>